<dbReference type="InterPro" id="IPR037197">
    <property type="entry name" value="WWE_dom_sf"/>
</dbReference>
<dbReference type="InterPro" id="IPR004170">
    <property type="entry name" value="WWE_dom"/>
</dbReference>
<evidence type="ECO:0000256" key="1">
    <source>
        <dbReference type="ARBA" id="ARBA00004123"/>
    </source>
</evidence>
<dbReference type="GO" id="GO:0008270">
    <property type="term" value="F:zinc ion binding"/>
    <property type="evidence" value="ECO:0007669"/>
    <property type="project" value="InterPro"/>
</dbReference>
<dbReference type="Gene3D" id="3.30.720.50">
    <property type="match status" value="3"/>
</dbReference>
<dbReference type="GO" id="GO:1990404">
    <property type="term" value="F:NAD+-protein mono-ADP-ribosyltransferase activity"/>
    <property type="evidence" value="ECO:0007669"/>
    <property type="project" value="TreeGrafter"/>
</dbReference>
<dbReference type="InterPro" id="IPR051712">
    <property type="entry name" value="ARTD-AVP"/>
</dbReference>
<dbReference type="SUPFAM" id="SSF117839">
    <property type="entry name" value="WWE domain"/>
    <property type="match status" value="3"/>
</dbReference>
<evidence type="ECO:0000256" key="4">
    <source>
        <dbReference type="ARBA" id="ARBA00024347"/>
    </source>
</evidence>
<sequence length="346" mass="39908">MDPEEFAFLARGIQANNKYYEWQLLVGHQWQRVDNDHIIETHYCHPGAKGIHINTRNGKVFIDFDEFQTLNAALKVQRLTFLSQGQTEEVGWYFRDDQLWREYGSQSSGMVVSSISSSDVERQFTLNRRGTFSFTVGSTSYTLDFSSMTQTNGTTGMCRNIRRRPKFNTKSLSSTSAASSNITPPNRGYKWEVMIKEGVWSEYEAHICAFDSADIEAHYTMNPQAPLQFRINGYSYTLDFQSMCQVNEETGTRRAVRRVICDGSQPNNSSSSSPQWQFLDGTWQNYKKGRRQSSVSSQDIELQFQQNPTGIMLFNTKRFNYELDFSAMTQRNLSTNTTRQVRRLNP</sequence>
<feature type="domain" description="WWE" evidence="5">
    <location>
        <begin position="177"/>
        <end position="258"/>
    </location>
</feature>
<evidence type="ECO:0000313" key="7">
    <source>
        <dbReference type="Proteomes" id="UP001178508"/>
    </source>
</evidence>
<evidence type="ECO:0000256" key="3">
    <source>
        <dbReference type="ARBA" id="ARBA00023242"/>
    </source>
</evidence>
<dbReference type="PROSITE" id="PS50918">
    <property type="entry name" value="WWE"/>
    <property type="match status" value="3"/>
</dbReference>
<protein>
    <submittedName>
        <fullName evidence="6">Uncharacterized protein LOC109998776</fullName>
    </submittedName>
</protein>
<evidence type="ECO:0000256" key="2">
    <source>
        <dbReference type="ARBA" id="ARBA00004906"/>
    </source>
</evidence>
<dbReference type="EMBL" id="OY660867">
    <property type="protein sequence ID" value="CAJ1054742.1"/>
    <property type="molecule type" value="Genomic_DNA"/>
</dbReference>
<comment type="subcellular location">
    <subcellularLocation>
        <location evidence="1">Nucleus</location>
    </subcellularLocation>
</comment>
<keyword evidence="7" id="KW-1185">Reference proteome</keyword>
<dbReference type="GO" id="GO:0003950">
    <property type="term" value="F:NAD+ poly-ADP-ribosyltransferase activity"/>
    <property type="evidence" value="ECO:0007669"/>
    <property type="project" value="TreeGrafter"/>
</dbReference>
<comment type="similarity">
    <text evidence="4">Belongs to the ARTD/PARP family.</text>
</comment>
<dbReference type="SMART" id="SM00678">
    <property type="entry name" value="WWE"/>
    <property type="match status" value="2"/>
</dbReference>
<dbReference type="PANTHER" id="PTHR45740">
    <property type="entry name" value="POLY [ADP-RIBOSE] POLYMERASE"/>
    <property type="match status" value="1"/>
</dbReference>
<dbReference type="GO" id="GO:0005634">
    <property type="term" value="C:nucleus"/>
    <property type="evidence" value="ECO:0007669"/>
    <property type="project" value="UniProtKB-SubCell"/>
</dbReference>
<feature type="domain" description="WWE" evidence="5">
    <location>
        <begin position="262"/>
        <end position="343"/>
    </location>
</feature>
<accession>A0AAV1F0M4</accession>
<organism evidence="6 7">
    <name type="scientific">Xyrichtys novacula</name>
    <name type="common">Pearly razorfish</name>
    <name type="synonym">Hemipteronotus novacula</name>
    <dbReference type="NCBI Taxonomy" id="13765"/>
    <lineage>
        <taxon>Eukaryota</taxon>
        <taxon>Metazoa</taxon>
        <taxon>Chordata</taxon>
        <taxon>Craniata</taxon>
        <taxon>Vertebrata</taxon>
        <taxon>Euteleostomi</taxon>
        <taxon>Actinopterygii</taxon>
        <taxon>Neopterygii</taxon>
        <taxon>Teleostei</taxon>
        <taxon>Neoteleostei</taxon>
        <taxon>Acanthomorphata</taxon>
        <taxon>Eupercaria</taxon>
        <taxon>Labriformes</taxon>
        <taxon>Labridae</taxon>
        <taxon>Xyrichtys</taxon>
    </lineage>
</organism>
<dbReference type="InterPro" id="IPR018123">
    <property type="entry name" value="WWE-dom_subgr"/>
</dbReference>
<dbReference type="AlphaFoldDB" id="A0AAV1F0M4"/>
<feature type="domain" description="WWE" evidence="5">
    <location>
        <begin position="78"/>
        <end position="163"/>
    </location>
</feature>
<evidence type="ECO:0000259" key="5">
    <source>
        <dbReference type="PROSITE" id="PS50918"/>
    </source>
</evidence>
<dbReference type="Pfam" id="PF23466">
    <property type="entry name" value="WWE_4"/>
    <property type="match status" value="1"/>
</dbReference>
<name>A0AAV1F0M4_XYRNO</name>
<dbReference type="Pfam" id="PF02825">
    <property type="entry name" value="WWE"/>
    <property type="match status" value="3"/>
</dbReference>
<dbReference type="Proteomes" id="UP001178508">
    <property type="component" value="Chromosome 4"/>
</dbReference>
<dbReference type="PANTHER" id="PTHR45740:SF14">
    <property type="entry name" value="NOVEL PROTEIN"/>
    <property type="match status" value="1"/>
</dbReference>
<proteinExistence type="inferred from homology"/>
<reference evidence="6" key="1">
    <citation type="submission" date="2023-08" db="EMBL/GenBank/DDBJ databases">
        <authorList>
            <person name="Alioto T."/>
            <person name="Alioto T."/>
            <person name="Gomez Garrido J."/>
        </authorList>
    </citation>
    <scope>NUCLEOTIDE SEQUENCE</scope>
</reference>
<evidence type="ECO:0000313" key="6">
    <source>
        <dbReference type="EMBL" id="CAJ1054742.1"/>
    </source>
</evidence>
<comment type="pathway">
    <text evidence="2">Protein modification; protein ubiquitination.</text>
</comment>
<keyword evidence="3" id="KW-0539">Nucleus</keyword>
<gene>
    <name evidence="6" type="ORF">XNOV1_A043064</name>
</gene>